<comment type="caution">
    <text evidence="4">The sequence shown here is derived from an EMBL/GenBank/DDBJ whole genome shotgun (WGS) entry which is preliminary data.</text>
</comment>
<dbReference type="Proteomes" id="UP000737018">
    <property type="component" value="Unassembled WGS sequence"/>
</dbReference>
<proteinExistence type="inferred from homology"/>
<keyword evidence="5" id="KW-1185">Reference proteome</keyword>
<dbReference type="AlphaFoldDB" id="A0A8J4VSP1"/>
<reference evidence="4" key="1">
    <citation type="submission" date="2020-03" db="EMBL/GenBank/DDBJ databases">
        <title>Castanea mollissima Vanexum genome sequencing.</title>
        <authorList>
            <person name="Staton M."/>
        </authorList>
    </citation>
    <scope>NUCLEOTIDE SEQUENCE</scope>
    <source>
        <tissue evidence="4">Leaf</tissue>
    </source>
</reference>
<feature type="chain" id="PRO_5035313449" evidence="3">
    <location>
        <begin position="23"/>
        <end position="174"/>
    </location>
</feature>
<dbReference type="PANTHER" id="PTHR23201:SF53">
    <property type="entry name" value="GIBBERELLIN-REGULATED PROTEIN 14"/>
    <property type="match status" value="1"/>
</dbReference>
<protein>
    <submittedName>
        <fullName evidence="4">Uncharacterized protein</fullName>
    </submittedName>
</protein>
<evidence type="ECO:0000256" key="3">
    <source>
        <dbReference type="SAM" id="SignalP"/>
    </source>
</evidence>
<evidence type="ECO:0000256" key="1">
    <source>
        <dbReference type="ARBA" id="ARBA00010582"/>
    </source>
</evidence>
<name>A0A8J4VSP1_9ROSI</name>
<evidence type="ECO:0000313" key="4">
    <source>
        <dbReference type="EMBL" id="KAF3968620.1"/>
    </source>
</evidence>
<feature type="signal peptide" evidence="3">
    <location>
        <begin position="1"/>
        <end position="22"/>
    </location>
</feature>
<gene>
    <name evidence="4" type="ORF">CMV_007512</name>
</gene>
<dbReference type="EMBL" id="JRKL02000747">
    <property type="protein sequence ID" value="KAF3968620.1"/>
    <property type="molecule type" value="Genomic_DNA"/>
</dbReference>
<dbReference type="PANTHER" id="PTHR23201">
    <property type="entry name" value="EXTENSIN, PROLINE-RICH PROTEIN"/>
    <property type="match status" value="1"/>
</dbReference>
<organism evidence="4 5">
    <name type="scientific">Castanea mollissima</name>
    <name type="common">Chinese chestnut</name>
    <dbReference type="NCBI Taxonomy" id="60419"/>
    <lineage>
        <taxon>Eukaryota</taxon>
        <taxon>Viridiplantae</taxon>
        <taxon>Streptophyta</taxon>
        <taxon>Embryophyta</taxon>
        <taxon>Tracheophyta</taxon>
        <taxon>Spermatophyta</taxon>
        <taxon>Magnoliopsida</taxon>
        <taxon>eudicotyledons</taxon>
        <taxon>Gunneridae</taxon>
        <taxon>Pentapetalae</taxon>
        <taxon>rosids</taxon>
        <taxon>fabids</taxon>
        <taxon>Fagales</taxon>
        <taxon>Fagaceae</taxon>
        <taxon>Castanea</taxon>
    </lineage>
</organism>
<dbReference type="InterPro" id="IPR003854">
    <property type="entry name" value="GASA"/>
</dbReference>
<feature type="compositionally biased region" description="Basic residues" evidence="2">
    <location>
        <begin position="57"/>
        <end position="68"/>
    </location>
</feature>
<feature type="region of interest" description="Disordered" evidence="2">
    <location>
        <begin position="25"/>
        <end position="91"/>
    </location>
</feature>
<sequence length="174" mass="19656">MAFKAMLFLFTTLLVVTTRVSCHDDELSEAPTHPPHRHHPFHGPHHAHPPATYAHPPKAHAHPPHHEHHHEIAPSQAPHHEHPPTHAYPPKAHPPLKSAHIIVFVLWLIWCTDCTLVCFERCNAGKGKRECERACTRCCKQCLCVPPGPRGTNLEKCGKCYSEVTRHGQIYKCP</sequence>
<evidence type="ECO:0000256" key="2">
    <source>
        <dbReference type="SAM" id="MobiDB-lite"/>
    </source>
</evidence>
<keyword evidence="3" id="KW-0732">Signal</keyword>
<dbReference type="Pfam" id="PF02704">
    <property type="entry name" value="GASA"/>
    <property type="match status" value="1"/>
</dbReference>
<comment type="similarity">
    <text evidence="1">Belongs to the GASA family.</text>
</comment>
<dbReference type="OrthoDB" id="1153332at2759"/>
<evidence type="ECO:0000313" key="5">
    <source>
        <dbReference type="Proteomes" id="UP000737018"/>
    </source>
</evidence>
<feature type="compositionally biased region" description="Basic residues" evidence="2">
    <location>
        <begin position="34"/>
        <end position="48"/>
    </location>
</feature>
<accession>A0A8J4VSP1</accession>